<name>A0A854QN02_CRYNE</name>
<dbReference type="Proteomes" id="UP000199727">
    <property type="component" value="Unassembled WGS sequence"/>
</dbReference>
<feature type="coiled-coil region" evidence="1">
    <location>
        <begin position="188"/>
        <end position="272"/>
    </location>
</feature>
<evidence type="ECO:0000256" key="2">
    <source>
        <dbReference type="SAM" id="MobiDB-lite"/>
    </source>
</evidence>
<evidence type="ECO:0000256" key="1">
    <source>
        <dbReference type="SAM" id="Coils"/>
    </source>
</evidence>
<feature type="compositionally biased region" description="Polar residues" evidence="2">
    <location>
        <begin position="1098"/>
        <end position="1115"/>
    </location>
</feature>
<feature type="region of interest" description="Disordered" evidence="2">
    <location>
        <begin position="403"/>
        <end position="426"/>
    </location>
</feature>
<protein>
    <submittedName>
        <fullName evidence="3">Uncharacterized protein</fullName>
    </submittedName>
</protein>
<organism evidence="3 4">
    <name type="scientific">Cryptococcus neoformans Tu259-1</name>
    <dbReference type="NCBI Taxonomy" id="1230072"/>
    <lineage>
        <taxon>Eukaryota</taxon>
        <taxon>Fungi</taxon>
        <taxon>Dikarya</taxon>
        <taxon>Basidiomycota</taxon>
        <taxon>Agaricomycotina</taxon>
        <taxon>Tremellomycetes</taxon>
        <taxon>Tremellales</taxon>
        <taxon>Cryptococcaceae</taxon>
        <taxon>Cryptococcus</taxon>
        <taxon>Cryptococcus neoformans species complex</taxon>
    </lineage>
</organism>
<feature type="compositionally biased region" description="Polar residues" evidence="2">
    <location>
        <begin position="587"/>
        <end position="604"/>
    </location>
</feature>
<dbReference type="CDD" id="cd06503">
    <property type="entry name" value="ATP-synt_Fo_b"/>
    <property type="match status" value="1"/>
</dbReference>
<reference evidence="3 4" key="1">
    <citation type="submission" date="2017-06" db="EMBL/GenBank/DDBJ databases">
        <title>Global population genomics of the pathogenic fungus Cryptococcus neoformans var. grubii.</title>
        <authorList>
            <person name="Cuomo C."/>
            <person name="Litvintseva A."/>
            <person name="Chen Y."/>
            <person name="Young S."/>
            <person name="Zeng Q."/>
            <person name="Chapman S."/>
            <person name="Gujja S."/>
            <person name="Saif S."/>
            <person name="Birren B."/>
        </authorList>
    </citation>
    <scope>NUCLEOTIDE SEQUENCE [LARGE SCALE GENOMIC DNA]</scope>
    <source>
        <strain evidence="3 4">Tu259-1</strain>
    </source>
</reference>
<comment type="caution">
    <text evidence="3">The sequence shown here is derived from an EMBL/GenBank/DDBJ whole genome shotgun (WGS) entry which is preliminary data.</text>
</comment>
<feature type="region of interest" description="Disordered" evidence="2">
    <location>
        <begin position="527"/>
        <end position="620"/>
    </location>
</feature>
<accession>A0A854QN02</accession>
<feature type="compositionally biased region" description="Basic and acidic residues" evidence="2">
    <location>
        <begin position="539"/>
        <end position="549"/>
    </location>
</feature>
<feature type="region of interest" description="Disordered" evidence="2">
    <location>
        <begin position="1042"/>
        <end position="1115"/>
    </location>
</feature>
<proteinExistence type="predicted"/>
<evidence type="ECO:0000313" key="4">
    <source>
        <dbReference type="Proteomes" id="UP000199727"/>
    </source>
</evidence>
<feature type="region of interest" description="Disordered" evidence="2">
    <location>
        <begin position="770"/>
        <end position="800"/>
    </location>
</feature>
<gene>
    <name evidence="3" type="ORF">C361_01348</name>
</gene>
<dbReference type="OrthoDB" id="4088568at2759"/>
<keyword evidence="1" id="KW-0175">Coiled coil</keyword>
<sequence>MEDPASSPSSSAYQLDSPSASTFLRTAQTLEGLAKQLENLEDGVKNDTEVICCCGGVVDGAQCEIGKERRSIKDKLKLSGEIGSALLQRCELLERKYRNEMDRFHQQLEVKRTALAESVKRVHNLEKANMTHMQKYTEQSRKMEVVEKRYAEAMHTQTLTQQSLTHVRTELTNLRSTHARQTVALASRGGVEEKLLEAEKRYEEARDMADEELRKSREEKRKRLRAEARIAELEEQVKTADKEAEKIRADRAQDAQDLLANARERLKALHDELSETYNGKSPSETPEYQRILEDLVANNTLLKHDASELSGSLAESRDEVRVLRDEIESLRASIPSRLASPIDHYPRLAHELNPRFSHSRTESSPIMGWNEPQLSSWEHHRKLSTGVVGLGMGPIGETEGSIASDGVKSGPVSPIADSPKQGVRASPGSAVGYMLNGVPKRPGTASRRVSGDSRIMRNYALRTIGSIDETLPRQGELPVSPSSGYFRAAEISRKRRSLRLARQTTVSSNEFSDYSPNASNTLVDQSVSADFPSPMSETAKFDKRAESPHVAKRRTLLLLTKSMGVQTDPIPEGEEKEEKQRKGQTKAVSGSAGTSRGASPTPGSESFPGTPGTPSPEDGPASALLVVVEHMSRILSKLRSADVPTLNKRLKRQHLAGDVVHLSQTTLRALQQEINEVRHHFRGIHNFGTIDPRDFNLLLRLLRDVFNDLVELQAVVNDVTITPAVAKKLQRAAYKAEEDEAAKAGNVASGLGWIAAPITKFFVTAAENTEGNLSVPSSPGGPGVGLDKGRPPAMPGKPAPKQQAMASATATHVSVEFGGSGMVRRVAPALTTPSVTVSSVSPAEILSSPSEMEQRAVSGPAAIGGNAKGLAPPTVRTLRSVKSKANRNELLGIFAGAPPRATTSGGGANCTVVKGVSSESKRVNNQAYDDHAIKEGPPERKKLSSAVDAVIDQSAVEDDYDSAVAGSYEPPLLERQLRPRGLSDSSIRSTTVSLAKEAIHEVTTTAPIPRATAYGTTPSAGSVFQTLSRRFYSFRAPELVSANPAEENNPDVRSTPPRPATNNSNAPSPPRAILRSSRGSSRNSSISTTSSLTRDRPNFSTPTSHKASTSTPLVTASSSQTRYFGYFTSSLEATGADRINEGMEGEEELVGGNLRQGGMLGHARIESGKQKRVV</sequence>
<feature type="compositionally biased region" description="Low complexity" evidence="2">
    <location>
        <begin position="1060"/>
        <end position="1092"/>
    </location>
</feature>
<dbReference type="AlphaFoldDB" id="A0A854QN02"/>
<dbReference type="EMBL" id="AMKT01000024">
    <property type="protein sequence ID" value="OXG26587.1"/>
    <property type="molecule type" value="Genomic_DNA"/>
</dbReference>
<evidence type="ECO:0000313" key="3">
    <source>
        <dbReference type="EMBL" id="OXG26587.1"/>
    </source>
</evidence>